<dbReference type="InterPro" id="IPR032875">
    <property type="entry name" value="Succ_CoA_lig_flav_dom"/>
</dbReference>
<dbReference type="Gene3D" id="3.30.1490.20">
    <property type="entry name" value="ATP-grasp fold, A domain"/>
    <property type="match status" value="1"/>
</dbReference>
<name>A0ABQ6LST0_9RHOB</name>
<evidence type="ECO:0000256" key="5">
    <source>
        <dbReference type="PROSITE-ProRule" id="PRU00409"/>
    </source>
</evidence>
<proteinExistence type="predicted"/>
<comment type="caution">
    <text evidence="7">The sequence shown here is derived from an EMBL/GenBank/DDBJ whole genome shotgun (WGS) entry which is preliminary data.</text>
</comment>
<protein>
    <submittedName>
        <fullName evidence="7">Acetate--CoA ligase family protein</fullName>
    </submittedName>
</protein>
<dbReference type="PROSITE" id="PS50975">
    <property type="entry name" value="ATP_GRASP"/>
    <property type="match status" value="1"/>
</dbReference>
<keyword evidence="2 7" id="KW-0436">Ligase</keyword>
<evidence type="ECO:0000256" key="2">
    <source>
        <dbReference type="ARBA" id="ARBA00022598"/>
    </source>
</evidence>
<evidence type="ECO:0000313" key="8">
    <source>
        <dbReference type="Proteomes" id="UP001239909"/>
    </source>
</evidence>
<dbReference type="SUPFAM" id="SSF52210">
    <property type="entry name" value="Succinyl-CoA synthetase domains"/>
    <property type="match status" value="2"/>
</dbReference>
<dbReference type="InterPro" id="IPR013815">
    <property type="entry name" value="ATP_grasp_subdomain_1"/>
</dbReference>
<dbReference type="Proteomes" id="UP001239909">
    <property type="component" value="Unassembled WGS sequence"/>
</dbReference>
<dbReference type="InterPro" id="IPR011761">
    <property type="entry name" value="ATP-grasp"/>
</dbReference>
<evidence type="ECO:0000313" key="7">
    <source>
        <dbReference type="EMBL" id="GMG85126.1"/>
    </source>
</evidence>
<dbReference type="Pfam" id="PF13380">
    <property type="entry name" value="CoA_binding_2"/>
    <property type="match status" value="1"/>
</dbReference>
<dbReference type="InterPro" id="IPR036291">
    <property type="entry name" value="NAD(P)-bd_dom_sf"/>
</dbReference>
<feature type="domain" description="ATP-grasp" evidence="6">
    <location>
        <begin position="471"/>
        <end position="510"/>
    </location>
</feature>
<dbReference type="SUPFAM" id="SSF51735">
    <property type="entry name" value="NAD(P)-binding Rossmann-fold domains"/>
    <property type="match status" value="1"/>
</dbReference>
<keyword evidence="8" id="KW-1185">Reference proteome</keyword>
<dbReference type="EMBL" id="BSYI01000052">
    <property type="protein sequence ID" value="GMG85126.1"/>
    <property type="molecule type" value="Genomic_DNA"/>
</dbReference>
<dbReference type="InterPro" id="IPR016102">
    <property type="entry name" value="Succinyl-CoA_synth-like"/>
</dbReference>
<accession>A0ABQ6LST0</accession>
<dbReference type="SMART" id="SM00881">
    <property type="entry name" value="CoA_binding"/>
    <property type="match status" value="1"/>
</dbReference>
<sequence>MVGASAREGAFGQRLLRAIRANGYAGRVMPVNPGHREIEGLACHPSLAELPELPDLVAFAISDARIEAALAEAAALGVPAAAIFGRGHEPEAAAAGPDLPARLGAIARGAGMAVCGGNCMGFLNMVDRLAVSAGPPPMAAGPGTVGLVSHSGSTWSGLLGNQRGIRYSHAVSAGQEIATTVADYVRFLAAQPETRVIGCVLETLRDPEGFLGAAAAAAARGIPVAVLKIGRSELGRQFTLAHSGALSGAQEVFAAAMERAGVISTDSIAELEDVLALFSGPRRAAAGGVGIVTDSGGERQLIVDTAEAVGMELPRFGAATRARLEAVLDPGMTPDNPVDSYGDGQVLLEDSLALVAADEAVGAAVLATNLVAGRPYADLCTEILGRVQAGTGKPVALLSNVASAASLPHAVRLQESGVPVLLGTESGLRALGHFCRWRPAEAPPAPPALPGIADLLAARGAGPALPVAAASRLMDRFGLPHARRRFVGSAEAAAAAAAEIGFPVVMKTANPAILHKTEHGGVVLGIADAAAAARAHAAIAARCGPAVEVAEQVAGGVELILGMTADPDFGPAITLGLGGVWTELMQDAVTLLPPVSEAGARAALARLRGFALLTGYRGAPAADLAALCRLIAGFSEFCAVHGRAFAEIDLNPVKAGPGGAVIVDQLFVVKGRGETA</sequence>
<evidence type="ECO:0000256" key="3">
    <source>
        <dbReference type="ARBA" id="ARBA00022741"/>
    </source>
</evidence>
<dbReference type="Pfam" id="PF13607">
    <property type="entry name" value="Succ_CoA_lig"/>
    <property type="match status" value="1"/>
</dbReference>
<evidence type="ECO:0000259" key="6">
    <source>
        <dbReference type="PROSITE" id="PS50975"/>
    </source>
</evidence>
<dbReference type="Gene3D" id="3.30.470.20">
    <property type="entry name" value="ATP-grasp fold, B domain"/>
    <property type="match status" value="1"/>
</dbReference>
<keyword evidence="3 5" id="KW-0547">Nucleotide-binding</keyword>
<keyword evidence="4 5" id="KW-0067">ATP-binding</keyword>
<dbReference type="PANTHER" id="PTHR43334">
    <property type="entry name" value="ACETATE--COA LIGASE [ADP-FORMING]"/>
    <property type="match status" value="1"/>
</dbReference>
<dbReference type="InterPro" id="IPR003781">
    <property type="entry name" value="CoA-bd"/>
</dbReference>
<organism evidence="7 8">
    <name type="scientific">Paralimibaculum aggregatum</name>
    <dbReference type="NCBI Taxonomy" id="3036245"/>
    <lineage>
        <taxon>Bacteria</taxon>
        <taxon>Pseudomonadati</taxon>
        <taxon>Pseudomonadota</taxon>
        <taxon>Alphaproteobacteria</taxon>
        <taxon>Rhodobacterales</taxon>
        <taxon>Paracoccaceae</taxon>
        <taxon>Paralimibaculum</taxon>
    </lineage>
</organism>
<gene>
    <name evidence="7" type="ORF">LNKW23_43420</name>
</gene>
<dbReference type="Gene3D" id="3.40.50.261">
    <property type="entry name" value="Succinyl-CoA synthetase domains"/>
    <property type="match status" value="2"/>
</dbReference>
<dbReference type="PANTHER" id="PTHR43334:SF1">
    <property type="entry name" value="3-HYDROXYPROPIONATE--COA LIGASE [ADP-FORMING]"/>
    <property type="match status" value="1"/>
</dbReference>
<dbReference type="GO" id="GO:0016874">
    <property type="term" value="F:ligase activity"/>
    <property type="evidence" value="ECO:0007669"/>
    <property type="project" value="UniProtKB-KW"/>
</dbReference>
<dbReference type="Pfam" id="PF13549">
    <property type="entry name" value="ATP-grasp_5"/>
    <property type="match status" value="1"/>
</dbReference>
<dbReference type="SUPFAM" id="SSF56059">
    <property type="entry name" value="Glutathione synthetase ATP-binding domain-like"/>
    <property type="match status" value="1"/>
</dbReference>
<dbReference type="Gene3D" id="3.40.50.720">
    <property type="entry name" value="NAD(P)-binding Rossmann-like Domain"/>
    <property type="match status" value="1"/>
</dbReference>
<evidence type="ECO:0000256" key="4">
    <source>
        <dbReference type="ARBA" id="ARBA00022840"/>
    </source>
</evidence>
<dbReference type="InterPro" id="IPR051538">
    <property type="entry name" value="Acyl-CoA_Synth/Transferase"/>
</dbReference>
<reference evidence="7 8" key="1">
    <citation type="submission" date="2023-04" db="EMBL/GenBank/DDBJ databases">
        <title>Marinoamorphus aggregata gen. nov., sp. Nov., isolate from tissue of brittle star Ophioplocus japonicus.</title>
        <authorList>
            <person name="Kawano K."/>
            <person name="Sawayama S."/>
            <person name="Nakagawa S."/>
        </authorList>
    </citation>
    <scope>NUCLEOTIDE SEQUENCE [LARGE SCALE GENOMIC DNA]</scope>
    <source>
        <strain evidence="7 8">NKW23</strain>
    </source>
</reference>
<keyword evidence="1" id="KW-0816">Tricarboxylic acid cycle</keyword>
<evidence type="ECO:0000256" key="1">
    <source>
        <dbReference type="ARBA" id="ARBA00022532"/>
    </source>
</evidence>